<proteinExistence type="predicted"/>
<gene>
    <name evidence="2" type="ORF">TNCT_205221</name>
</gene>
<feature type="transmembrane region" description="Helical" evidence="1">
    <location>
        <begin position="58"/>
        <end position="78"/>
    </location>
</feature>
<sequence>MNCKGSAPEVQEVSNDIELSSPKSPIFESMYHGNVVRIKNHHFLCKIKCLEGLMIENLFSNIGGLMGCWLGFSVWAFVNIIEKANLMFTNCMKKFKMKEKKRTDDTLFFPTHLKLHHK</sequence>
<evidence type="ECO:0000256" key="1">
    <source>
        <dbReference type="SAM" id="Phobius"/>
    </source>
</evidence>
<keyword evidence="1" id="KW-0472">Membrane</keyword>
<keyword evidence="1" id="KW-1133">Transmembrane helix</keyword>
<accession>A0A8X6LI08</accession>
<evidence type="ECO:0000313" key="2">
    <source>
        <dbReference type="EMBL" id="GFR10570.1"/>
    </source>
</evidence>
<comment type="caution">
    <text evidence="2">The sequence shown here is derived from an EMBL/GenBank/DDBJ whole genome shotgun (WGS) entry which is preliminary data.</text>
</comment>
<keyword evidence="3" id="KW-1185">Reference proteome</keyword>
<protein>
    <submittedName>
        <fullName evidence="2">Uncharacterized protein</fullName>
    </submittedName>
</protein>
<dbReference type="AlphaFoldDB" id="A0A8X6LI08"/>
<organism evidence="2 3">
    <name type="scientific">Trichonephila clavata</name>
    <name type="common">Joro spider</name>
    <name type="synonym">Nephila clavata</name>
    <dbReference type="NCBI Taxonomy" id="2740835"/>
    <lineage>
        <taxon>Eukaryota</taxon>
        <taxon>Metazoa</taxon>
        <taxon>Ecdysozoa</taxon>
        <taxon>Arthropoda</taxon>
        <taxon>Chelicerata</taxon>
        <taxon>Arachnida</taxon>
        <taxon>Araneae</taxon>
        <taxon>Araneomorphae</taxon>
        <taxon>Entelegynae</taxon>
        <taxon>Araneoidea</taxon>
        <taxon>Nephilidae</taxon>
        <taxon>Trichonephila</taxon>
    </lineage>
</organism>
<keyword evidence="1" id="KW-0812">Transmembrane</keyword>
<name>A0A8X6LI08_TRICU</name>
<dbReference type="Proteomes" id="UP000887116">
    <property type="component" value="Unassembled WGS sequence"/>
</dbReference>
<reference evidence="2" key="1">
    <citation type="submission" date="2020-07" db="EMBL/GenBank/DDBJ databases">
        <title>Multicomponent nature underlies the extraordinary mechanical properties of spider dragline silk.</title>
        <authorList>
            <person name="Kono N."/>
            <person name="Nakamura H."/>
            <person name="Mori M."/>
            <person name="Yoshida Y."/>
            <person name="Ohtoshi R."/>
            <person name="Malay A.D."/>
            <person name="Moran D.A.P."/>
            <person name="Tomita M."/>
            <person name="Numata K."/>
            <person name="Arakawa K."/>
        </authorList>
    </citation>
    <scope>NUCLEOTIDE SEQUENCE</scope>
</reference>
<dbReference type="Gene3D" id="1.10.287.770">
    <property type="entry name" value="YojJ-like"/>
    <property type="match status" value="1"/>
</dbReference>
<dbReference type="OrthoDB" id="5771856at2759"/>
<evidence type="ECO:0000313" key="3">
    <source>
        <dbReference type="Proteomes" id="UP000887116"/>
    </source>
</evidence>
<dbReference type="EMBL" id="BMAO01026551">
    <property type="protein sequence ID" value="GFR10570.1"/>
    <property type="molecule type" value="Genomic_DNA"/>
</dbReference>